<reference evidence="4" key="3">
    <citation type="submission" date="2020-05" db="EMBL/GenBank/DDBJ databases">
        <title>Electrophorus electricus (electric eel) genome, fEleEle1, primary haplotype.</title>
        <authorList>
            <person name="Myers G."/>
            <person name="Meyer A."/>
            <person name="Fedrigo O."/>
            <person name="Formenti G."/>
            <person name="Rhie A."/>
            <person name="Tracey A."/>
            <person name="Sims Y."/>
            <person name="Jarvis E.D."/>
        </authorList>
    </citation>
    <scope>NUCLEOTIDE SEQUENCE [LARGE SCALE GENOMIC DNA]</scope>
</reference>
<feature type="compositionally biased region" description="Acidic residues" evidence="2">
    <location>
        <begin position="1246"/>
        <end position="1257"/>
    </location>
</feature>
<dbReference type="InterPro" id="IPR025605">
    <property type="entry name" value="OST-HTH/LOTUS_dom"/>
</dbReference>
<feature type="domain" description="HTH OST-type" evidence="3">
    <location>
        <begin position="147"/>
        <end position="222"/>
    </location>
</feature>
<protein>
    <recommendedName>
        <fullName evidence="3">HTH OST-type domain-containing protein</fullName>
    </recommendedName>
</protein>
<feature type="region of interest" description="Disordered" evidence="2">
    <location>
        <begin position="1206"/>
        <end position="1264"/>
    </location>
</feature>
<feature type="compositionally biased region" description="Polar residues" evidence="2">
    <location>
        <begin position="329"/>
        <end position="341"/>
    </location>
</feature>
<dbReference type="PANTHER" id="PTHR32387:SF0">
    <property type="entry name" value="PROTEIN NO VEIN"/>
    <property type="match status" value="1"/>
</dbReference>
<dbReference type="RefSeq" id="XP_026855454.2">
    <property type="nucleotide sequence ID" value="XM_026999653.2"/>
</dbReference>
<feature type="region of interest" description="Disordered" evidence="2">
    <location>
        <begin position="326"/>
        <end position="359"/>
    </location>
</feature>
<evidence type="ECO:0000256" key="1">
    <source>
        <dbReference type="ARBA" id="ARBA00022782"/>
    </source>
</evidence>
<dbReference type="GO" id="GO:0030154">
    <property type="term" value="P:cell differentiation"/>
    <property type="evidence" value="ECO:0007669"/>
    <property type="project" value="UniProtKB-KW"/>
</dbReference>
<feature type="region of interest" description="Disordered" evidence="2">
    <location>
        <begin position="1151"/>
        <end position="1185"/>
    </location>
</feature>
<reference evidence="5" key="1">
    <citation type="journal article" date="2014" name="Science">
        <title>Nonhuman genetics. Genomic basis for the convergent evolution of electric organs.</title>
        <authorList>
            <person name="Gallant J.R."/>
            <person name="Traeger L.L."/>
            <person name="Volkening J.D."/>
            <person name="Moffett H."/>
            <person name="Chen P.H."/>
            <person name="Novina C.D."/>
            <person name="Phillips G.N.Jr."/>
            <person name="Anand R."/>
            <person name="Wells G.B."/>
            <person name="Pinch M."/>
            <person name="Guth R."/>
            <person name="Unguez G.A."/>
            <person name="Albert J.S."/>
            <person name="Zakon H.H."/>
            <person name="Samanta M.P."/>
            <person name="Sussman M.R."/>
        </authorList>
    </citation>
    <scope>NUCLEOTIDE SEQUENCE [LARGE SCALE GENOMIC DNA]</scope>
</reference>
<evidence type="ECO:0000259" key="3">
    <source>
        <dbReference type="PROSITE" id="PS51644"/>
    </source>
</evidence>
<organism evidence="4 5">
    <name type="scientific">Electrophorus electricus</name>
    <name type="common">Electric eel</name>
    <name type="synonym">Gymnotus electricus</name>
    <dbReference type="NCBI Taxonomy" id="8005"/>
    <lineage>
        <taxon>Eukaryota</taxon>
        <taxon>Metazoa</taxon>
        <taxon>Chordata</taxon>
        <taxon>Craniata</taxon>
        <taxon>Vertebrata</taxon>
        <taxon>Euteleostomi</taxon>
        <taxon>Actinopterygii</taxon>
        <taxon>Neopterygii</taxon>
        <taxon>Teleostei</taxon>
        <taxon>Ostariophysi</taxon>
        <taxon>Gymnotiformes</taxon>
        <taxon>Gymnotoidei</taxon>
        <taxon>Gymnotidae</taxon>
        <taxon>Electrophorus</taxon>
    </lineage>
</organism>
<dbReference type="Gene3D" id="3.30.565.10">
    <property type="entry name" value="Histidine kinase-like ATPase, C-terminal domain"/>
    <property type="match status" value="1"/>
</dbReference>
<evidence type="ECO:0000313" key="5">
    <source>
        <dbReference type="Proteomes" id="UP000314983"/>
    </source>
</evidence>
<dbReference type="Pfam" id="PF12872">
    <property type="entry name" value="OST-HTH"/>
    <property type="match status" value="3"/>
</dbReference>
<dbReference type="OMA" id="PLEVHVN"/>
<reference evidence="4" key="4">
    <citation type="submission" date="2025-08" db="UniProtKB">
        <authorList>
            <consortium name="Ensembl"/>
        </authorList>
    </citation>
    <scope>IDENTIFICATION</scope>
</reference>
<dbReference type="CDD" id="cd08824">
    <property type="entry name" value="LOTUS"/>
    <property type="match status" value="1"/>
</dbReference>
<proteinExistence type="predicted"/>
<dbReference type="Proteomes" id="UP000314983">
    <property type="component" value="Chromosome 14"/>
</dbReference>
<dbReference type="KEGG" id="eee:113570933"/>
<dbReference type="InterPro" id="IPR024975">
    <property type="entry name" value="NOV_C"/>
</dbReference>
<feature type="region of interest" description="Disordered" evidence="2">
    <location>
        <begin position="2657"/>
        <end position="2785"/>
    </location>
</feature>
<accession>A0A4W4ER38</accession>
<dbReference type="PROSITE" id="PS51644">
    <property type="entry name" value="HTH_OST"/>
    <property type="match status" value="2"/>
</dbReference>
<keyword evidence="5" id="KW-1185">Reference proteome</keyword>
<dbReference type="Ensembl" id="ENSEEET00000014802.2">
    <property type="protein sequence ID" value="ENSEEEP00000014627.2"/>
    <property type="gene ID" value="ENSEEEG00000007265.2"/>
</dbReference>
<dbReference type="PANTHER" id="PTHR32387">
    <property type="entry name" value="WU:FJ29H11"/>
    <property type="match status" value="1"/>
</dbReference>
<dbReference type="GeneTree" id="ENSGT00940000169412"/>
<gene>
    <name evidence="4" type="primary">wu:fj29h11</name>
</gene>
<name>A0A4W4ER38_ELEEL</name>
<feature type="compositionally biased region" description="Polar residues" evidence="2">
    <location>
        <begin position="2748"/>
        <end position="2767"/>
    </location>
</feature>
<dbReference type="NCBIfam" id="NF047352">
    <property type="entry name" value="P_loop_sacsin"/>
    <property type="match status" value="1"/>
</dbReference>
<reference evidence="5" key="2">
    <citation type="journal article" date="2017" name="Sci. Adv.">
        <title>A tail of two voltages: Proteomic comparison of the three electric organs of the electric eel.</title>
        <authorList>
            <person name="Traeger L.L."/>
            <person name="Sabat G."/>
            <person name="Barrett-Wilt G.A."/>
            <person name="Wells G.B."/>
            <person name="Sussman M.R."/>
        </authorList>
    </citation>
    <scope>NUCLEOTIDE SEQUENCE [LARGE SCALE GENOMIC DNA]</scope>
</reference>
<reference evidence="4" key="5">
    <citation type="submission" date="2025-09" db="UniProtKB">
        <authorList>
            <consortium name="Ensembl"/>
        </authorList>
    </citation>
    <scope>IDENTIFICATION</scope>
</reference>
<feature type="compositionally biased region" description="Basic and acidic residues" evidence="2">
    <location>
        <begin position="2689"/>
        <end position="2700"/>
    </location>
</feature>
<feature type="domain" description="HTH OST-type" evidence="3">
    <location>
        <begin position="1"/>
        <end position="79"/>
    </location>
</feature>
<dbReference type="GeneID" id="113570933"/>
<evidence type="ECO:0000256" key="2">
    <source>
        <dbReference type="SAM" id="MobiDB-lite"/>
    </source>
</evidence>
<dbReference type="STRING" id="8005.ENSEEEP00000014627"/>
<sequence length="2971" mass="330979">MDKTCKKVKRLVKQHPEGVPLTDLAVLYSQRYHRNLIVAELGFPSISAFIASLTEDLVVHNGTVFHRKPSSLCQVATKMVKLVKSFPAGVPLNKLAVSFSQRYKRNLTLSELGFSTMAAFIDSLDDKLLVKADVVYHRSHASAEDADKDRIVQEVVNLVKNHPNGIPLKKLSMFFSQEYKQNLAVSKLGFSSTADFVGSLSADLLVENESVFHKVHRATPGSSASLSKTQPALLSGPRISFGGPTQDEMSLEELLEKVTEVISVHPAARTSLTQLQNSYFLHFGKILPLKLYMSLYDSQTSKQQAPSGRAPVNVKLESTVASTPAAIETSASVSPQSTSLANGDGSKMDSPPRCPQPAATSVLPAVASLEDFPPLGTWLSRADKSSRETQEGGAQVFRESYHAQLREVHRADVRAGEALEEEADDGQESVPRRKKKVVNPDDVNSLAEDAIRSIAAEGELVTHEKVVSKMCTLMQVSSLYAVRIDPRWQLPALKELQRTVKEINLFIHSVEMASSMCTLYELGQAIAGLKNKKRFEELHLGPLCKFPLVHRLFKIDSNTKDDDIHQIETVDILRSLRNFRRKQSKPKVDLAEFMKYLADQYNCESPYELGIRIQSVGLPISTLTKAYSSEKACMDKARDALQKEIEEEVQSKLWKIKKSLLEPAQGLPLYSSAGSLELRKKYAGLTAAEAVMEVFTNSMGVFSERMTKRVQDFLMHISGDRLARTLFQLAICGGSLVIPHDLAPKEKSRKQAADRKSSEEAVVEAPPTEAVVRQYFQECLSAIIGTVSLASLCRLEKKVTEHFCFREFRQLQLGSFLEFLVKDMQFLQEAVGGSVAIGSQDVRACGYRPSQQDVYEFIKQCGEGDPSQLPLVEAALRSQYGLRDCRELGYGPLRTLADFARRQRELCGGGTAACVRYECPLLPKNPGEGLPDTVGLLGELSRDQAVASLLSAPLLQDLSEWSQWALVFQPSHGPLKDFIEKYCGNTDLLALEVSPGVLLRITTLTSDKHFSGAAQALDPVGTAGHLVSIVVAHGIANTPTALLANHMEGALATAVAQEDLTLGEDDCTFSTVAKFLLECITRMPTRICKELLQQVILEPLSKVLGHAKSKSVLLEAARAESRYLSKLHRMGLLLGLTEWVRDFHGQLVPQLRPQLPPGLSSHASKNPDADSMSDRSSALSPDSEDLLEESVLNAVSRSSCSSLAKASQQGITDAVRNDDADEGDDEELFELASELNEEASSIESRGEDEEDEEEEEAVPASECLSQHRAIVEDIRKSEFGIGVELNEEGQNLMKKHQQRLGRSLERLSTELYSKDTHFVLELIQNADDNSYPPGGSELPALAFVVQKDCIAILNNECGFEERNVRAICDVGRSTKGKHTCGYIGQKGIGFKSVFKVTDCPEIHSNGFHIRFDKTSDPMGYILPHWVDEERPVHSVAKEITEKSWTTKILLLLRSECYQTKNLFHDVHPSLLLFLHRLRSITIYSEAERRLVSMTRRDLSHDILEVKHADGVDRWLVVKKVLHSKKIKEGVESTELALAFQLGTGSAGDACTRPAMQPVFAFLPLRSFGFRFIVQGDFDIPSSREDVDRDSPWNQFLRSEIPQLFLQAMDVFSKHPEFSELQGLCHFLQFIPQPSEILDFFSPVANQIIQLLKGKPFLPAKEDPEGSVEFKLPSQVAMCQDPLVQDVIGGAELREHLSLSYLHPALHLALSSSLLSALGVHRLRGADVTTVVCAMARSLAQHGHLHSDSSLKKLAKLLACNFRALDSEYGEVDDLLQSLRDVPIIPLADGRVVALSAEGVFFPLGDGKRTHTGLEALYADLSVVEPRLLACLDELGNSQVRELLRRLQVHELEPEQVLQQHIYPTLKSGVWKAKSKAITVGYLVFIKQHGQERDYLALRTHIPVLTNRGFLCSSQSGVHFSKEYGNIDLPAELPGLDWVLLDTGYLQADQDVEGWRELFSKLGVRDLLIFRKERRTLTATELASSPWAVEAELWPKPSDGAYVIEDQHCEEFRCLATAEQLSAHDKLRQRQALLRLLERHWDSGERYVQYRRAQVLDSQGRPRDCSSSFYHQLTRLAWVPAHRPTREGARSVDYLCPSAVYLLCDDLYRLLGSHVHYVDMAPSEFSRAAGMRHSMGVDEMVEYLKRWCTRQPDGEGDGEVVGAEFTTTVGHIHAMYCYLQAECSSTQLRELFQHFPAIFIEYDRTDEWCSGRFYHLKDVCWSDSTGMFVRYKDLIRRPDSGIQEPKVLAPFYNNLENIKDLFRWLNVEPGPSMRQYVDLLEAVCESAALPTGEVLQDISVIFARLGEKCKISTHREQDQDVELNQHYCKSLKEMVTGKKVFPTKTLGWVTLARQPMVADSPNLEKIFKSHSEVCLLSLPQAQRKDANRLKQSGRKGRPNVSEERMTFSEQDRELFLDICGVKRLSQCVTTEALTESYRPCPPMQALVRDVIPYLQRFMYHHEDLGELYRDLKDAGIAQEIRSLSFGQVGKLYIYYRLEQPEEQPIVESDDIICLLKDRKHLYIQKDHLLPKLDICRELVNLFTTEKNFVKELEHFLEGLVVCINDKAGLKRFLDRKGVQELPTDEEPWEVPVPVEVKLEPAVPSTIHTAMPASALESERKTGEDEDKLQCWPPRASLSKTGLVSTGAGSQAVEAVMKMWPPPAPPASGPSAAPPVQRDRRGERSSSSVGKQERPGELHLHGEAGALHVQGPRPSSTPHPAGPAEQSPRADVPVAQCASVAPEPPAMSTEPPTVQAEPSTDTPINSSTPAAAGDVRPSQSSQEVHEALQPTEVVASQFQGSGAQRSGMPLSNAVWTKPMATEAVLEDLALDGALPLCPPLPVDYDDTAAIGMWGEQLVYSFLGRWRDVSGGPRDVTWYNQGGESGQPCDFKLTFADDSGAVRDVFVEVKTTVKHERHYIRLSANELDFALKEKGRYHIYRVYGAGDPQSVRLCRIRNLAQHLHAKTLELFLFV</sequence>
<dbReference type="InterPro" id="IPR058210">
    <property type="entry name" value="SACS/Nov_dom"/>
</dbReference>
<feature type="compositionally biased region" description="Acidic residues" evidence="2">
    <location>
        <begin position="1219"/>
        <end position="1229"/>
    </location>
</feature>
<evidence type="ECO:0000313" key="4">
    <source>
        <dbReference type="Ensembl" id="ENSEEEP00000014627.2"/>
    </source>
</evidence>
<dbReference type="InterPro" id="IPR036890">
    <property type="entry name" value="HATPase_C_sf"/>
</dbReference>
<dbReference type="SUPFAM" id="SSF55874">
    <property type="entry name" value="ATPase domain of HSP90 chaperone/DNA topoisomerase II/histidine kinase"/>
    <property type="match status" value="1"/>
</dbReference>
<keyword evidence="1" id="KW-0221">Differentiation</keyword>
<dbReference type="InterPro" id="IPR041966">
    <property type="entry name" value="LOTUS-like"/>
</dbReference>
<dbReference type="Gene3D" id="3.30.420.610">
    <property type="entry name" value="LOTUS domain-like"/>
    <property type="match status" value="3"/>
</dbReference>
<feature type="region of interest" description="Disordered" evidence="2">
    <location>
        <begin position="2602"/>
        <end position="2632"/>
    </location>
</feature>
<feature type="compositionally biased region" description="Low complexity" evidence="2">
    <location>
        <begin position="1230"/>
        <end position="1243"/>
    </location>
</feature>
<dbReference type="Pfam" id="PF13020">
    <property type="entry name" value="NOV_C"/>
    <property type="match status" value="1"/>
</dbReference>
<dbReference type="InterPro" id="IPR052957">
    <property type="entry name" value="Auxin_embryo_med"/>
</dbReference>
<dbReference type="Pfam" id="PF25794">
    <property type="entry name" value="SACS"/>
    <property type="match status" value="1"/>
</dbReference>